<dbReference type="PANTHER" id="PTHR31105">
    <property type="entry name" value="EXTRA-LARGE G-PROTEIN-LIKE"/>
    <property type="match status" value="1"/>
</dbReference>
<reference evidence="2 3" key="1">
    <citation type="journal article" date="2018" name="Front. Plant Sci.">
        <title>Red Clover (Trifolium pratense) and Zigzag Clover (T. medium) - A Picture of Genomic Similarities and Differences.</title>
        <authorList>
            <person name="Dluhosova J."/>
            <person name="Istvanek J."/>
            <person name="Nedelnik J."/>
            <person name="Repkova J."/>
        </authorList>
    </citation>
    <scope>NUCLEOTIDE SEQUENCE [LARGE SCALE GENOMIC DNA]</scope>
    <source>
        <strain evidence="3">cv. 10/8</strain>
        <tissue evidence="2">Leaf</tissue>
    </source>
</reference>
<keyword evidence="3" id="KW-1185">Reference proteome</keyword>
<feature type="non-terminal residue" evidence="2">
    <location>
        <position position="486"/>
    </location>
</feature>
<gene>
    <name evidence="2" type="ORF">A2U01_0006636</name>
</gene>
<name>A0A392MFC9_9FABA</name>
<feature type="compositionally biased region" description="Basic and acidic residues" evidence="1">
    <location>
        <begin position="399"/>
        <end position="412"/>
    </location>
</feature>
<comment type="caution">
    <text evidence="2">The sequence shown here is derived from an EMBL/GenBank/DDBJ whole genome shotgun (WGS) entry which is preliminary data.</text>
</comment>
<feature type="compositionally biased region" description="Basic and acidic residues" evidence="1">
    <location>
        <begin position="157"/>
        <end position="169"/>
    </location>
</feature>
<feature type="compositionally biased region" description="Polar residues" evidence="1">
    <location>
        <begin position="29"/>
        <end position="43"/>
    </location>
</feature>
<evidence type="ECO:0000313" key="3">
    <source>
        <dbReference type="Proteomes" id="UP000265520"/>
    </source>
</evidence>
<dbReference type="AlphaFoldDB" id="A0A392MFC9"/>
<evidence type="ECO:0000256" key="1">
    <source>
        <dbReference type="SAM" id="MobiDB-lite"/>
    </source>
</evidence>
<dbReference type="InterPro" id="IPR040244">
    <property type="entry name" value="EDR4-like"/>
</dbReference>
<evidence type="ECO:0000313" key="2">
    <source>
        <dbReference type="EMBL" id="MCH85785.1"/>
    </source>
</evidence>
<protein>
    <submittedName>
        <fullName evidence="2">Uncharacterized protein</fullName>
    </submittedName>
</protein>
<feature type="non-terminal residue" evidence="2">
    <location>
        <position position="1"/>
    </location>
</feature>
<feature type="compositionally biased region" description="Polar residues" evidence="1">
    <location>
        <begin position="383"/>
        <end position="397"/>
    </location>
</feature>
<dbReference type="EMBL" id="LXQA010009130">
    <property type="protein sequence ID" value="MCH85785.1"/>
    <property type="molecule type" value="Genomic_DNA"/>
</dbReference>
<organism evidence="2 3">
    <name type="scientific">Trifolium medium</name>
    <dbReference type="NCBI Taxonomy" id="97028"/>
    <lineage>
        <taxon>Eukaryota</taxon>
        <taxon>Viridiplantae</taxon>
        <taxon>Streptophyta</taxon>
        <taxon>Embryophyta</taxon>
        <taxon>Tracheophyta</taxon>
        <taxon>Spermatophyta</taxon>
        <taxon>Magnoliopsida</taxon>
        <taxon>eudicotyledons</taxon>
        <taxon>Gunneridae</taxon>
        <taxon>Pentapetalae</taxon>
        <taxon>rosids</taxon>
        <taxon>fabids</taxon>
        <taxon>Fabales</taxon>
        <taxon>Fabaceae</taxon>
        <taxon>Papilionoideae</taxon>
        <taxon>50 kb inversion clade</taxon>
        <taxon>NPAAA clade</taxon>
        <taxon>Hologalegina</taxon>
        <taxon>IRL clade</taxon>
        <taxon>Trifolieae</taxon>
        <taxon>Trifolium</taxon>
    </lineage>
</organism>
<feature type="compositionally biased region" description="Basic and acidic residues" evidence="1">
    <location>
        <begin position="471"/>
        <end position="486"/>
    </location>
</feature>
<feature type="compositionally biased region" description="Low complexity" evidence="1">
    <location>
        <begin position="184"/>
        <end position="196"/>
    </location>
</feature>
<accession>A0A392MFC9</accession>
<feature type="region of interest" description="Disordered" evidence="1">
    <location>
        <begin position="293"/>
        <end position="331"/>
    </location>
</feature>
<feature type="region of interest" description="Disordered" evidence="1">
    <location>
        <begin position="371"/>
        <end position="486"/>
    </location>
</feature>
<sequence length="486" mass="53094">QGYDVYKCGGCGTDLKAKKQSMVVNSDSSIQEINAAPGSTSDIVSEGKQRSGRKHQVPLRKDSLKAKATASSRECYLDGNGEDNGGQLIPFKFTDEEELEGELDIPKLSLRRRRVSNKGGSNKITHCEIEEISSNGDFSLERSKDELIYSSDDDGNDDRSALIGDRPEMEITESNLQRAEELNEGNLSLEGANEELISVSDEEDANKEKSVTAGANPEVEIIGSGGLEGAEDLNSGNSPLEELNSGIDGDVNNDKSALLGENLEGEITGNNIAGAKLNNGKLQLEGAAIEDAKSEIDTTEGTTTKTPENVDTLGTRDRSSELSAVLGKGKLSKSATTESSYAYDNGLSSHDRMNEHFPVKHLDSLKNIDTVDEGRNKKGKGLANSSLYGDLGTQHQSHMPHDKNHDMKESRRNQIKVLDNTTHGNSRLMKTKRDHEFPSRIPFQRSGYQSHNESGRPRNGMHDQSPSFLLRDSRADTDQEKMKLLR</sequence>
<feature type="region of interest" description="Disordered" evidence="1">
    <location>
        <begin position="29"/>
        <end position="69"/>
    </location>
</feature>
<proteinExistence type="predicted"/>
<dbReference type="Proteomes" id="UP000265520">
    <property type="component" value="Unassembled WGS sequence"/>
</dbReference>
<dbReference type="PANTHER" id="PTHR31105:SF38">
    <property type="entry name" value="PROTEIN ENHANCED DISEASE RESISTANCE 4"/>
    <property type="match status" value="1"/>
</dbReference>
<dbReference type="GO" id="GO:1900150">
    <property type="term" value="P:regulation of defense response to fungus"/>
    <property type="evidence" value="ECO:0007669"/>
    <property type="project" value="InterPro"/>
</dbReference>
<feature type="region of interest" description="Disordered" evidence="1">
    <location>
        <begin position="141"/>
        <end position="249"/>
    </location>
</feature>